<feature type="transmembrane region" description="Helical" evidence="5">
    <location>
        <begin position="30"/>
        <end position="52"/>
    </location>
</feature>
<evidence type="ECO:0000259" key="6">
    <source>
        <dbReference type="Pfam" id="PF18955"/>
    </source>
</evidence>
<sequence length="162" mass="18025">MVYLSIFIFKIIEDALATLRLIVVSNGKKVFGAILQFIVTLIWIILTGTVLLGIKEDIGKAIAFALGALAGSYLGSLLEEKIALGTNLFKVEVDNSILGKLERKLRKNGFELIKVKSDSNNKTILEIRGRRKKKKIISDIIFGFDKKAIIISEKIRIISLVH</sequence>
<dbReference type="AlphaFoldDB" id="A0A9D1CYP6"/>
<evidence type="ECO:0000256" key="5">
    <source>
        <dbReference type="SAM" id="Phobius"/>
    </source>
</evidence>
<dbReference type="InterPro" id="IPR022930">
    <property type="entry name" value="UPF0316"/>
</dbReference>
<accession>A0A9D1CYP6</accession>
<dbReference type="PANTHER" id="PTHR40060:SF1">
    <property type="entry name" value="UPF0316 PROTEIN YEBE"/>
    <property type="match status" value="1"/>
</dbReference>
<gene>
    <name evidence="7" type="ORF">IAB27_04310</name>
</gene>
<evidence type="ECO:0000256" key="3">
    <source>
        <dbReference type="ARBA" id="ARBA00022989"/>
    </source>
</evidence>
<evidence type="ECO:0000256" key="2">
    <source>
        <dbReference type="ARBA" id="ARBA00022692"/>
    </source>
</evidence>
<keyword evidence="2 5" id="KW-0812">Transmembrane</keyword>
<dbReference type="PANTHER" id="PTHR40060">
    <property type="entry name" value="UPF0316 PROTEIN YEBE"/>
    <property type="match status" value="1"/>
</dbReference>
<organism evidence="7 8">
    <name type="scientific">Candidatus Coprosoma intestinipullorum</name>
    <dbReference type="NCBI Taxonomy" id="2840752"/>
    <lineage>
        <taxon>Bacteria</taxon>
        <taxon>Bacillati</taxon>
        <taxon>Bacillota</taxon>
        <taxon>Bacillota incertae sedis</taxon>
        <taxon>Candidatus Coprosoma</taxon>
    </lineage>
</organism>
<feature type="transmembrane region" description="Helical" evidence="5">
    <location>
        <begin position="58"/>
        <end position="78"/>
    </location>
</feature>
<dbReference type="InterPro" id="IPR044035">
    <property type="entry name" value="DUF5698"/>
</dbReference>
<dbReference type="Proteomes" id="UP000886786">
    <property type="component" value="Unassembled WGS sequence"/>
</dbReference>
<comment type="caution">
    <text evidence="7">The sequence shown here is derived from an EMBL/GenBank/DDBJ whole genome shotgun (WGS) entry which is preliminary data.</text>
</comment>
<keyword evidence="4 5" id="KW-0472">Membrane</keyword>
<reference evidence="7" key="1">
    <citation type="submission" date="2020-10" db="EMBL/GenBank/DDBJ databases">
        <authorList>
            <person name="Gilroy R."/>
        </authorList>
    </citation>
    <scope>NUCLEOTIDE SEQUENCE</scope>
    <source>
        <strain evidence="7">CHK147-3167</strain>
    </source>
</reference>
<evidence type="ECO:0000313" key="8">
    <source>
        <dbReference type="Proteomes" id="UP000886786"/>
    </source>
</evidence>
<dbReference type="Pfam" id="PF18955">
    <property type="entry name" value="DUF5698"/>
    <property type="match status" value="1"/>
</dbReference>
<evidence type="ECO:0000313" key="7">
    <source>
        <dbReference type="EMBL" id="HIQ90829.1"/>
    </source>
</evidence>
<evidence type="ECO:0000256" key="4">
    <source>
        <dbReference type="ARBA" id="ARBA00023136"/>
    </source>
</evidence>
<reference evidence="7" key="2">
    <citation type="journal article" date="2021" name="PeerJ">
        <title>Extensive microbial diversity within the chicken gut microbiome revealed by metagenomics and culture.</title>
        <authorList>
            <person name="Gilroy R."/>
            <person name="Ravi A."/>
            <person name="Getino M."/>
            <person name="Pursley I."/>
            <person name="Horton D.L."/>
            <person name="Alikhan N.F."/>
            <person name="Baker D."/>
            <person name="Gharbi K."/>
            <person name="Hall N."/>
            <person name="Watson M."/>
            <person name="Adriaenssens E.M."/>
            <person name="Foster-Nyarko E."/>
            <person name="Jarju S."/>
            <person name="Secka A."/>
            <person name="Antonio M."/>
            <person name="Oren A."/>
            <person name="Chaudhuri R.R."/>
            <person name="La Ragione R."/>
            <person name="Hildebrand F."/>
            <person name="Pallen M.J."/>
        </authorList>
    </citation>
    <scope>NUCLEOTIDE SEQUENCE</scope>
    <source>
        <strain evidence="7">CHK147-3167</strain>
    </source>
</reference>
<proteinExistence type="predicted"/>
<keyword evidence="1" id="KW-1003">Cell membrane</keyword>
<protein>
    <recommendedName>
        <fullName evidence="6">DUF5698 domain-containing protein</fullName>
    </recommendedName>
</protein>
<feature type="domain" description="DUF5698" evidence="6">
    <location>
        <begin position="18"/>
        <end position="75"/>
    </location>
</feature>
<evidence type="ECO:0000256" key="1">
    <source>
        <dbReference type="ARBA" id="ARBA00022475"/>
    </source>
</evidence>
<name>A0A9D1CYP6_9FIRM</name>
<keyword evidence="3 5" id="KW-1133">Transmembrane helix</keyword>
<dbReference type="EMBL" id="DVFV01000080">
    <property type="protein sequence ID" value="HIQ90829.1"/>
    <property type="molecule type" value="Genomic_DNA"/>
</dbReference>